<evidence type="ECO:0000313" key="4">
    <source>
        <dbReference type="Proteomes" id="UP000189796"/>
    </source>
</evidence>
<feature type="compositionally biased region" description="Acidic residues" evidence="1">
    <location>
        <begin position="10"/>
        <end position="21"/>
    </location>
</feature>
<dbReference type="Proteomes" id="UP000189796">
    <property type="component" value="Chromosome I"/>
</dbReference>
<dbReference type="EMBL" id="LT670817">
    <property type="protein sequence ID" value="SHG43788.1"/>
    <property type="molecule type" value="Genomic_DNA"/>
</dbReference>
<proteinExistence type="predicted"/>
<dbReference type="OrthoDB" id="2053844at2"/>
<dbReference type="SUPFAM" id="SSF110849">
    <property type="entry name" value="ParB/Sulfiredoxin"/>
    <property type="match status" value="1"/>
</dbReference>
<dbReference type="GO" id="GO:0007059">
    <property type="term" value="P:chromosome segregation"/>
    <property type="evidence" value="ECO:0007669"/>
    <property type="project" value="TreeGrafter"/>
</dbReference>
<dbReference type="PANTHER" id="PTHR33375">
    <property type="entry name" value="CHROMOSOME-PARTITIONING PROTEIN PARB-RELATED"/>
    <property type="match status" value="1"/>
</dbReference>
<dbReference type="PANTHER" id="PTHR33375:SF1">
    <property type="entry name" value="CHROMOSOME-PARTITIONING PROTEIN PARB-RELATED"/>
    <property type="match status" value="1"/>
</dbReference>
<dbReference type="InterPro" id="IPR050336">
    <property type="entry name" value="Chromosome_partition/occlusion"/>
</dbReference>
<organism evidence="3 4">
    <name type="scientific">Bradyrhizobium erythrophlei</name>
    <dbReference type="NCBI Taxonomy" id="1437360"/>
    <lineage>
        <taxon>Bacteria</taxon>
        <taxon>Pseudomonadati</taxon>
        <taxon>Pseudomonadota</taxon>
        <taxon>Alphaproteobacteria</taxon>
        <taxon>Hyphomicrobiales</taxon>
        <taxon>Nitrobacteraceae</taxon>
        <taxon>Bradyrhizobium</taxon>
    </lineage>
</organism>
<evidence type="ECO:0000313" key="3">
    <source>
        <dbReference type="EMBL" id="SHG43788.1"/>
    </source>
</evidence>
<reference evidence="3 4" key="1">
    <citation type="submission" date="2016-11" db="EMBL/GenBank/DDBJ databases">
        <authorList>
            <person name="Jaros S."/>
            <person name="Januszkiewicz K."/>
            <person name="Wedrychowicz H."/>
        </authorList>
    </citation>
    <scope>NUCLEOTIDE SEQUENCE [LARGE SCALE GENOMIC DNA]</scope>
    <source>
        <strain evidence="3 4">GAS138</strain>
    </source>
</reference>
<protein>
    <submittedName>
        <fullName evidence="3">ParB/RepB/Spo0J family partition protein</fullName>
    </submittedName>
</protein>
<dbReference type="GO" id="GO:0005694">
    <property type="term" value="C:chromosome"/>
    <property type="evidence" value="ECO:0007669"/>
    <property type="project" value="TreeGrafter"/>
</dbReference>
<dbReference type="Gene3D" id="3.90.1530.10">
    <property type="entry name" value="Conserved hypothetical protein from pyrococcus furiosus pfu- 392566-001, ParB domain"/>
    <property type="match status" value="1"/>
</dbReference>
<sequence>MTLKLNSSDDWNDGEPVEDGSNESRRLPKPKVPIDIEIKNIVLGKRGRAIDHLKVSQFERSIADQGFLQPIHVYALKNSLKGKYGLAAGQHRLRALINLGFQNVSAVVISRRQAKAWQPAENLYRKEVRGLQRSEDIVKYAANRQNLPAVEVTRAGGKQPHDRGYKKLAEVTGLDRKRIAEAFLHVQLPAAVKKLVLSLPKLNNRRILNALAKMDNQRAQIAFIRERSKVPSANECRTGMRAALKRQKQDTKRRLDGSESLEAAWKASEVREIFEWQIESVKIAFIEKWLRNK</sequence>
<dbReference type="InterPro" id="IPR036086">
    <property type="entry name" value="ParB/Sulfiredoxin_sf"/>
</dbReference>
<gene>
    <name evidence="3" type="ORF">SAMN05443248_1562</name>
</gene>
<name>A0A1M5JTD3_9BRAD</name>
<evidence type="ECO:0000256" key="1">
    <source>
        <dbReference type="SAM" id="MobiDB-lite"/>
    </source>
</evidence>
<dbReference type="RefSeq" id="WP_079600725.1">
    <property type="nucleotide sequence ID" value="NZ_LT670817.1"/>
</dbReference>
<dbReference type="CDD" id="cd16387">
    <property type="entry name" value="ParB_N_Srx"/>
    <property type="match status" value="1"/>
</dbReference>
<dbReference type="Pfam" id="PF02195">
    <property type="entry name" value="ParB_N"/>
    <property type="match status" value="1"/>
</dbReference>
<dbReference type="InterPro" id="IPR003115">
    <property type="entry name" value="ParB_N"/>
</dbReference>
<feature type="region of interest" description="Disordered" evidence="1">
    <location>
        <begin position="1"/>
        <end position="28"/>
    </location>
</feature>
<feature type="domain" description="ParB-like N-terminal" evidence="2">
    <location>
        <begin position="34"/>
        <end position="123"/>
    </location>
</feature>
<accession>A0A1M5JTD3</accession>
<dbReference type="AlphaFoldDB" id="A0A1M5JTD3"/>
<evidence type="ECO:0000259" key="2">
    <source>
        <dbReference type="SMART" id="SM00470"/>
    </source>
</evidence>
<dbReference type="SMART" id="SM00470">
    <property type="entry name" value="ParB"/>
    <property type="match status" value="1"/>
</dbReference>